<evidence type="ECO:0000313" key="4">
    <source>
        <dbReference type="Proteomes" id="UP001162030"/>
    </source>
</evidence>
<dbReference type="PANTHER" id="PTHR44943">
    <property type="entry name" value="CELLULOSE SYNTHASE OPERON PROTEIN C"/>
    <property type="match status" value="1"/>
</dbReference>
<evidence type="ECO:0000313" key="3">
    <source>
        <dbReference type="EMBL" id="CAI8891970.1"/>
    </source>
</evidence>
<dbReference type="SUPFAM" id="SSF48452">
    <property type="entry name" value="TPR-like"/>
    <property type="match status" value="2"/>
</dbReference>
<accession>A0ABM9I4R3</accession>
<dbReference type="RefSeq" id="WP_317963311.1">
    <property type="nucleotide sequence ID" value="NZ_OX458333.1"/>
</dbReference>
<dbReference type="PANTHER" id="PTHR44943:SF8">
    <property type="entry name" value="TPR REPEAT-CONTAINING PROTEIN MJ0263"/>
    <property type="match status" value="1"/>
</dbReference>
<dbReference type="EMBL" id="OX458333">
    <property type="protein sequence ID" value="CAI8891970.1"/>
    <property type="molecule type" value="Genomic_DNA"/>
</dbReference>
<organism evidence="3 4">
    <name type="scientific">Methylocaldum szegediense</name>
    <dbReference type="NCBI Taxonomy" id="73780"/>
    <lineage>
        <taxon>Bacteria</taxon>
        <taxon>Pseudomonadati</taxon>
        <taxon>Pseudomonadota</taxon>
        <taxon>Gammaproteobacteria</taxon>
        <taxon>Methylococcales</taxon>
        <taxon>Methylococcaceae</taxon>
        <taxon>Methylocaldum</taxon>
    </lineage>
</organism>
<dbReference type="InterPro" id="IPR051685">
    <property type="entry name" value="Ycf3/AcsC/BcsC/TPR_MFPF"/>
</dbReference>
<dbReference type="Pfam" id="PF14559">
    <property type="entry name" value="TPR_19"/>
    <property type="match status" value="1"/>
</dbReference>
<dbReference type="Gene3D" id="1.25.40.10">
    <property type="entry name" value="Tetratricopeptide repeat domain"/>
    <property type="match status" value="2"/>
</dbReference>
<keyword evidence="1" id="KW-0677">Repeat</keyword>
<sequence>MKPKSSPLKSVPALKTAAQCALQSGSFKDAIVLLKDLLKQERRPESEELLAEAYLGRARELAGKGMFQEAAMLWENHAGHRPGTSLSEEYLSWLLKAGQMGKLGQALAAVPDDFAASASGRRLIEAAALLALENDKLLNALPKEHAIVRHQPLLRKALAAYAQRRDAEAEDCLRQVSSRSPYRNLRTLLKGLLALERDPAEASEILVRVDPDSACRKLAAALREQMASPMPDVAAYLKLPPKLRAIVDKLKGYGKKELALLREIQNAAQAKSARPVLEAILRHRAELGEAESRRFCLAALVDSPEVIPLYERAFGALTPLEQCRIKALHAEAIHDHPKASRYWHEYIELLKSAPGGRDKPLTQALIFRHVADLAEKEVPELAIEFLEQSLELDPDDKATYLRLIRLLELFEDAKAALSWLDRAVKRYPKDPEILLPAMRAAQRRKAFKKVANYAKTLLEIDPINSDARRFLLEAHLGHARKQLKARRMDLAEAELAAARKLDPQRRSAALLWLEGLLAYWQVDNERCRSLWQEAWTAAGGGAAGWFQWAIEVLAADMPLKGPDRLVPGLDKQHSADSAELMALVKLLGQYRAEGRQNLSQVLHKLTPMLKRGFKQAELSEEDFFGLCQGFAAAGQYELLAECAKQGARRYRYPPVFVYFEIYAKYRGNAAALLPLDQLRLQMNLDQAHQEGDRRTAALIEQFLRKHQEALQADFHEALPEGALGLDDEVAERFVERMEELDRLSPEERAKELLGDYPPEQLEKLSEKDVMGLILDKLLGGLGVDASRILDALPLPGRGKKSKNTKKS</sequence>
<protein>
    <submittedName>
        <fullName evidence="3">TPR_REGION domain-containing protein</fullName>
    </submittedName>
</protein>
<reference evidence="3 4" key="1">
    <citation type="submission" date="2023-03" db="EMBL/GenBank/DDBJ databases">
        <authorList>
            <person name="Pearce D."/>
        </authorList>
    </citation>
    <scope>NUCLEOTIDE SEQUENCE [LARGE SCALE GENOMIC DNA]</scope>
    <source>
        <strain evidence="3">Msz</strain>
    </source>
</reference>
<dbReference type="InterPro" id="IPR011990">
    <property type="entry name" value="TPR-like_helical_dom_sf"/>
</dbReference>
<keyword evidence="4" id="KW-1185">Reference proteome</keyword>
<evidence type="ECO:0000256" key="1">
    <source>
        <dbReference type="ARBA" id="ARBA00022737"/>
    </source>
</evidence>
<keyword evidence="2" id="KW-0802">TPR repeat</keyword>
<dbReference type="Proteomes" id="UP001162030">
    <property type="component" value="Chromosome"/>
</dbReference>
<proteinExistence type="predicted"/>
<gene>
    <name evidence="3" type="ORF">MSZNOR_3264</name>
</gene>
<name>A0ABM9I4R3_9GAMM</name>
<evidence type="ECO:0000256" key="2">
    <source>
        <dbReference type="ARBA" id="ARBA00022803"/>
    </source>
</evidence>